<keyword evidence="2" id="KW-1185">Reference proteome</keyword>
<protein>
    <submittedName>
        <fullName evidence="1">Uncharacterized protein</fullName>
    </submittedName>
</protein>
<sequence>MIIGFTTRVRTVSEGQVPRVDLFQLEINVTSARTAERRHPMVFRLQQSISNATVETLIASSPVFDATFGLRENPDVPIEEIRKLDPGSRTITPTLLTAIRNDLIPEDT</sequence>
<reference evidence="1" key="1">
    <citation type="submission" date="2023-03" db="EMBL/GenBank/DDBJ databases">
        <authorList>
            <person name="Steffen K."/>
            <person name="Cardenas P."/>
        </authorList>
    </citation>
    <scope>NUCLEOTIDE SEQUENCE</scope>
</reference>
<gene>
    <name evidence="1" type="ORF">GBAR_LOCUS11920</name>
</gene>
<evidence type="ECO:0000313" key="1">
    <source>
        <dbReference type="EMBL" id="CAI8019900.1"/>
    </source>
</evidence>
<feature type="non-terminal residue" evidence="1">
    <location>
        <position position="108"/>
    </location>
</feature>
<proteinExistence type="predicted"/>
<organism evidence="1 2">
    <name type="scientific">Geodia barretti</name>
    <name type="common">Barrett's horny sponge</name>
    <dbReference type="NCBI Taxonomy" id="519541"/>
    <lineage>
        <taxon>Eukaryota</taxon>
        <taxon>Metazoa</taxon>
        <taxon>Porifera</taxon>
        <taxon>Demospongiae</taxon>
        <taxon>Heteroscleromorpha</taxon>
        <taxon>Tetractinellida</taxon>
        <taxon>Astrophorina</taxon>
        <taxon>Geodiidae</taxon>
        <taxon>Geodia</taxon>
    </lineage>
</organism>
<name>A0AA35WMI1_GEOBA</name>
<dbReference type="EMBL" id="CASHTH010001785">
    <property type="protein sequence ID" value="CAI8019900.1"/>
    <property type="molecule type" value="Genomic_DNA"/>
</dbReference>
<comment type="caution">
    <text evidence="1">The sequence shown here is derived from an EMBL/GenBank/DDBJ whole genome shotgun (WGS) entry which is preliminary data.</text>
</comment>
<dbReference type="Proteomes" id="UP001174909">
    <property type="component" value="Unassembled WGS sequence"/>
</dbReference>
<accession>A0AA35WMI1</accession>
<dbReference type="AlphaFoldDB" id="A0AA35WMI1"/>
<evidence type="ECO:0000313" key="2">
    <source>
        <dbReference type="Proteomes" id="UP001174909"/>
    </source>
</evidence>